<keyword evidence="3" id="KW-1185">Reference proteome</keyword>
<reference evidence="2 3" key="1">
    <citation type="submission" date="2023-08" db="EMBL/GenBank/DDBJ databases">
        <title>A Necator americanus chromosomal reference genome.</title>
        <authorList>
            <person name="Ilik V."/>
            <person name="Petrzelkova K.J."/>
            <person name="Pardy F."/>
            <person name="Fuh T."/>
            <person name="Niatou-Singa F.S."/>
            <person name="Gouil Q."/>
            <person name="Baker L."/>
            <person name="Ritchie M.E."/>
            <person name="Jex A.R."/>
            <person name="Gazzola D."/>
            <person name="Li H."/>
            <person name="Toshio Fujiwara R."/>
            <person name="Zhan B."/>
            <person name="Aroian R.V."/>
            <person name="Pafco B."/>
            <person name="Schwarz E.M."/>
        </authorList>
    </citation>
    <scope>NUCLEOTIDE SEQUENCE [LARGE SCALE GENOMIC DNA]</scope>
    <source>
        <strain evidence="2 3">Aroian</strain>
        <tissue evidence="2">Whole animal</tissue>
    </source>
</reference>
<comment type="caution">
    <text evidence="2">The sequence shown here is derived from an EMBL/GenBank/DDBJ whole genome shotgun (WGS) entry which is preliminary data.</text>
</comment>
<accession>A0ABR1E9U5</accession>
<dbReference type="EMBL" id="JAVFWL010000006">
    <property type="protein sequence ID" value="KAK6759467.1"/>
    <property type="molecule type" value="Genomic_DNA"/>
</dbReference>
<evidence type="ECO:0000256" key="1">
    <source>
        <dbReference type="SAM" id="MobiDB-lite"/>
    </source>
</evidence>
<gene>
    <name evidence="2" type="primary">Necator_chrX.g21360</name>
    <name evidence="2" type="ORF">RB195_021199</name>
</gene>
<sequence length="134" mass="15700">MKRRKEENDTKMLMKLGHKETEMKLRCLSRVSDAERKPQPTPLRYRSARDHPVGRNELKRMDHEFVDVVLTSMDFLPPTLMILLHSTAQYSTAAQYTCLIARLIETILCPTKYPGEISSRFLRGKFYHDDVMVE</sequence>
<evidence type="ECO:0000313" key="2">
    <source>
        <dbReference type="EMBL" id="KAK6759467.1"/>
    </source>
</evidence>
<dbReference type="Proteomes" id="UP001303046">
    <property type="component" value="Unassembled WGS sequence"/>
</dbReference>
<feature type="region of interest" description="Disordered" evidence="1">
    <location>
        <begin position="27"/>
        <end position="51"/>
    </location>
</feature>
<evidence type="ECO:0000313" key="3">
    <source>
        <dbReference type="Proteomes" id="UP001303046"/>
    </source>
</evidence>
<name>A0ABR1E9U5_NECAM</name>
<proteinExistence type="predicted"/>
<organism evidence="2 3">
    <name type="scientific">Necator americanus</name>
    <name type="common">Human hookworm</name>
    <dbReference type="NCBI Taxonomy" id="51031"/>
    <lineage>
        <taxon>Eukaryota</taxon>
        <taxon>Metazoa</taxon>
        <taxon>Ecdysozoa</taxon>
        <taxon>Nematoda</taxon>
        <taxon>Chromadorea</taxon>
        <taxon>Rhabditida</taxon>
        <taxon>Rhabditina</taxon>
        <taxon>Rhabditomorpha</taxon>
        <taxon>Strongyloidea</taxon>
        <taxon>Ancylostomatidae</taxon>
        <taxon>Bunostominae</taxon>
        <taxon>Necator</taxon>
    </lineage>
</organism>
<protein>
    <submittedName>
        <fullName evidence="2">Uncharacterized protein</fullName>
    </submittedName>
</protein>